<keyword evidence="6" id="KW-1133">Transmembrane helix</keyword>
<dbReference type="InterPro" id="IPR018448">
    <property type="entry name" value="TatB"/>
</dbReference>
<keyword evidence="4" id="KW-0812">Transmembrane</keyword>
<sequence>MFGIGLPELILIMVVALIVVGPDKLPDLAKTLARQIVELKRAANSLKDSLNEDDDLKPWEKNPSELGQIEHTPPDRNKVGPNNWVQDETTDIQEEDSVKDESELEGNAAPLSTEKPESAADASPAAINPDVPHVDDNSEIKEIKETIETPAAAEAPEPPAENKPHNDEETVIKAVKADKIDE</sequence>
<keyword evidence="8" id="KW-0472">Membrane</keyword>
<dbReference type="AlphaFoldDB" id="A0A3B0VAU5"/>
<evidence type="ECO:0000256" key="1">
    <source>
        <dbReference type="ARBA" id="ARBA00004167"/>
    </source>
</evidence>
<evidence type="ECO:0000256" key="3">
    <source>
        <dbReference type="ARBA" id="ARBA00022475"/>
    </source>
</evidence>
<dbReference type="Pfam" id="PF02416">
    <property type="entry name" value="TatA_B_E"/>
    <property type="match status" value="1"/>
</dbReference>
<dbReference type="GO" id="GO:0016020">
    <property type="term" value="C:membrane"/>
    <property type="evidence" value="ECO:0007669"/>
    <property type="project" value="UniProtKB-SubCell"/>
</dbReference>
<evidence type="ECO:0000256" key="8">
    <source>
        <dbReference type="ARBA" id="ARBA00023136"/>
    </source>
</evidence>
<keyword evidence="2" id="KW-0813">Transport</keyword>
<evidence type="ECO:0000256" key="2">
    <source>
        <dbReference type="ARBA" id="ARBA00022448"/>
    </source>
</evidence>
<comment type="subcellular location">
    <subcellularLocation>
        <location evidence="1">Membrane</location>
        <topology evidence="1">Single-pass membrane protein</topology>
    </subcellularLocation>
</comment>
<evidence type="ECO:0000256" key="7">
    <source>
        <dbReference type="ARBA" id="ARBA00023010"/>
    </source>
</evidence>
<evidence type="ECO:0000256" key="9">
    <source>
        <dbReference type="SAM" id="MobiDB-lite"/>
    </source>
</evidence>
<feature type="region of interest" description="Disordered" evidence="9">
    <location>
        <begin position="147"/>
        <end position="182"/>
    </location>
</feature>
<dbReference type="InterPro" id="IPR003369">
    <property type="entry name" value="TatA/B/E"/>
</dbReference>
<reference evidence="10" key="1">
    <citation type="submission" date="2018-06" db="EMBL/GenBank/DDBJ databases">
        <authorList>
            <person name="Zhirakovskaya E."/>
        </authorList>
    </citation>
    <scope>NUCLEOTIDE SEQUENCE</scope>
</reference>
<dbReference type="Gene3D" id="1.20.5.3310">
    <property type="match status" value="1"/>
</dbReference>
<protein>
    <submittedName>
        <fullName evidence="10">Twin-arginine translocation protein TatB</fullName>
    </submittedName>
</protein>
<keyword evidence="3" id="KW-1003">Cell membrane</keyword>
<evidence type="ECO:0000313" key="10">
    <source>
        <dbReference type="EMBL" id="VAW37383.1"/>
    </source>
</evidence>
<dbReference type="EMBL" id="UOEX01000210">
    <property type="protein sequence ID" value="VAW37383.1"/>
    <property type="molecule type" value="Genomic_DNA"/>
</dbReference>
<feature type="compositionally biased region" description="Basic and acidic residues" evidence="9">
    <location>
        <begin position="160"/>
        <end position="182"/>
    </location>
</feature>
<organism evidence="10">
    <name type="scientific">hydrothermal vent metagenome</name>
    <dbReference type="NCBI Taxonomy" id="652676"/>
    <lineage>
        <taxon>unclassified sequences</taxon>
        <taxon>metagenomes</taxon>
        <taxon>ecological metagenomes</taxon>
    </lineage>
</organism>
<dbReference type="PANTHER" id="PTHR33162:SF1">
    <property type="entry name" value="SEC-INDEPENDENT PROTEIN TRANSLOCASE PROTEIN TATA, CHLOROPLASTIC"/>
    <property type="match status" value="1"/>
</dbReference>
<dbReference type="PANTHER" id="PTHR33162">
    <property type="entry name" value="SEC-INDEPENDENT PROTEIN TRANSLOCASE PROTEIN TATA, CHLOROPLASTIC"/>
    <property type="match status" value="1"/>
</dbReference>
<dbReference type="HAMAP" id="MF_00237">
    <property type="entry name" value="TatB"/>
    <property type="match status" value="1"/>
</dbReference>
<feature type="compositionally biased region" description="Acidic residues" evidence="9">
    <location>
        <begin position="88"/>
        <end position="104"/>
    </location>
</feature>
<feature type="region of interest" description="Disordered" evidence="9">
    <location>
        <begin position="49"/>
        <end position="135"/>
    </location>
</feature>
<dbReference type="GO" id="GO:0043953">
    <property type="term" value="P:protein transport by the Tat complex"/>
    <property type="evidence" value="ECO:0007669"/>
    <property type="project" value="InterPro"/>
</dbReference>
<evidence type="ECO:0000256" key="5">
    <source>
        <dbReference type="ARBA" id="ARBA00022927"/>
    </source>
</evidence>
<accession>A0A3B0VAU5</accession>
<dbReference type="GO" id="GO:0008320">
    <property type="term" value="F:protein transmembrane transporter activity"/>
    <property type="evidence" value="ECO:0007669"/>
    <property type="project" value="InterPro"/>
</dbReference>
<evidence type="ECO:0000256" key="6">
    <source>
        <dbReference type="ARBA" id="ARBA00022989"/>
    </source>
</evidence>
<proteinExistence type="inferred from homology"/>
<keyword evidence="7" id="KW-0811">Translocation</keyword>
<dbReference type="PRINTS" id="PR01506">
    <property type="entry name" value="TATBPROTEIN"/>
</dbReference>
<keyword evidence="5" id="KW-0653">Protein transport</keyword>
<evidence type="ECO:0000256" key="4">
    <source>
        <dbReference type="ARBA" id="ARBA00022692"/>
    </source>
</evidence>
<gene>
    <name evidence="10" type="ORF">MNBD_DELTA03-167</name>
</gene>
<name>A0A3B0VAU5_9ZZZZ</name>